<gene>
    <name evidence="4" type="primary">rpmJ</name>
    <name evidence="5" type="synonym">rpmE2</name>
    <name evidence="7" type="ORF">AAM4_0982</name>
</gene>
<dbReference type="InterPro" id="IPR034704">
    <property type="entry name" value="Ribosomal_bL28/bL31-like_sf"/>
</dbReference>
<dbReference type="PROSITE" id="PS01143">
    <property type="entry name" value="RIBOSOMAL_L31"/>
    <property type="match status" value="1"/>
</dbReference>
<dbReference type="SUPFAM" id="SSF143800">
    <property type="entry name" value="L28p-like"/>
    <property type="match status" value="1"/>
</dbReference>
<dbReference type="HAMAP" id="MF_00251">
    <property type="entry name" value="Ribosomal_bL36"/>
    <property type="match status" value="1"/>
</dbReference>
<evidence type="ECO:0000256" key="2">
    <source>
        <dbReference type="ARBA" id="ARBA00022980"/>
    </source>
</evidence>
<dbReference type="NCBIfam" id="NF002462">
    <property type="entry name" value="PRK01678.1"/>
    <property type="match status" value="1"/>
</dbReference>
<dbReference type="GO" id="GO:0006412">
    <property type="term" value="P:translation"/>
    <property type="evidence" value="ECO:0007669"/>
    <property type="project" value="UniProtKB-UniRule"/>
</dbReference>
<dbReference type="InterPro" id="IPR002150">
    <property type="entry name" value="Ribosomal_bL31"/>
</dbReference>
<comment type="similarity">
    <text evidence="1 4 6">Belongs to the bacterial ribosomal protein bL36 family.</text>
</comment>
<evidence type="ECO:0000313" key="7">
    <source>
        <dbReference type="EMBL" id="CED90814.1"/>
    </source>
</evidence>
<dbReference type="NCBIfam" id="TIGR01022">
    <property type="entry name" value="rpmJ_bact"/>
    <property type="match status" value="1"/>
</dbReference>
<dbReference type="InterPro" id="IPR042105">
    <property type="entry name" value="Ribosomal_bL31_sf"/>
</dbReference>
<reference evidence="7" key="1">
    <citation type="submission" date="2014-07" db="EMBL/GenBank/DDBJ databases">
        <authorList>
            <person name="Zhang J.E."/>
            <person name="Yang H."/>
            <person name="Guo J."/>
            <person name="Deng Z."/>
            <person name="Luo H."/>
            <person name="Luo M."/>
            <person name="Zhao B."/>
        </authorList>
    </citation>
    <scope>NUCLEOTIDE SEQUENCE</scope>
    <source>
        <strain evidence="7">AM4</strain>
    </source>
</reference>
<evidence type="ECO:0000256" key="3">
    <source>
        <dbReference type="ARBA" id="ARBA00023274"/>
    </source>
</evidence>
<dbReference type="NCBIfam" id="NF002021">
    <property type="entry name" value="PRK00831.1"/>
    <property type="match status" value="1"/>
</dbReference>
<organism evidence="7">
    <name type="scientific">Actinomyces succiniciruminis</name>
    <dbReference type="NCBI Taxonomy" id="1522002"/>
    <lineage>
        <taxon>Bacteria</taxon>
        <taxon>Bacillati</taxon>
        <taxon>Actinomycetota</taxon>
        <taxon>Actinomycetes</taxon>
        <taxon>Actinomycetales</taxon>
        <taxon>Actinomycetaceae</taxon>
        <taxon>Actinomyces</taxon>
    </lineage>
</organism>
<dbReference type="InterPro" id="IPR000473">
    <property type="entry name" value="Ribosomal_bL36"/>
</dbReference>
<keyword evidence="3 5" id="KW-0687">Ribonucleoprotein</keyword>
<dbReference type="Pfam" id="PF01197">
    <property type="entry name" value="Ribosomal_L31"/>
    <property type="match status" value="1"/>
</dbReference>
<proteinExistence type="inferred from homology"/>
<dbReference type="Pfam" id="PF00444">
    <property type="entry name" value="Ribosomal_L36"/>
    <property type="match status" value="1"/>
</dbReference>
<evidence type="ECO:0000256" key="5">
    <source>
        <dbReference type="HAMAP-Rule" id="MF_00502"/>
    </source>
</evidence>
<sequence length="134" mass="15434">MRPGIHPDYHPVVFRDKAADFAFLTRSTITSPHTIQWEDGNTYPLVDVDISSASHPFWTGKGRILDTAGRVEKFERRYGKRSRRYPPTPLKGDSMKVRASIRSLTRQPGSKVVRRRGHTYVINKKNPRFKARQG</sequence>
<evidence type="ECO:0000256" key="1">
    <source>
        <dbReference type="ARBA" id="ARBA00007645"/>
    </source>
</evidence>
<dbReference type="SUPFAM" id="SSF57840">
    <property type="entry name" value="Ribosomal protein L36"/>
    <property type="match status" value="1"/>
</dbReference>
<evidence type="ECO:0000256" key="4">
    <source>
        <dbReference type="HAMAP-Rule" id="MF_00251"/>
    </source>
</evidence>
<dbReference type="InterPro" id="IPR035977">
    <property type="entry name" value="Ribosomal_bL36_sp"/>
</dbReference>
<keyword evidence="2 5" id="KW-0689">Ribosomal protein</keyword>
<dbReference type="AlphaFoldDB" id="A0A1L7RNE2"/>
<dbReference type="PANTHER" id="PTHR33280">
    <property type="entry name" value="50S RIBOSOMAL PROTEIN L31, CHLOROPLASTIC"/>
    <property type="match status" value="1"/>
</dbReference>
<dbReference type="GO" id="GO:1990904">
    <property type="term" value="C:ribonucleoprotein complex"/>
    <property type="evidence" value="ECO:0007669"/>
    <property type="project" value="UniProtKB-KW"/>
</dbReference>
<dbReference type="HAMAP" id="MF_00502">
    <property type="entry name" value="Ribosomal_bL31_2"/>
    <property type="match status" value="1"/>
</dbReference>
<evidence type="ECO:0000256" key="6">
    <source>
        <dbReference type="RuleBase" id="RU000571"/>
    </source>
</evidence>
<dbReference type="PRINTS" id="PR01249">
    <property type="entry name" value="RIBOSOMALL31"/>
</dbReference>
<protein>
    <recommendedName>
        <fullName evidence="4 5">Multifunctional fusion protein</fullName>
    </recommendedName>
    <domain>
        <recommendedName>
            <fullName evidence="4">Large ribosomal subunit protein bL36</fullName>
        </recommendedName>
    </domain>
    <domain>
        <recommendedName>
            <fullName evidence="5">Large ribosomal subunit protein bL31B</fullName>
        </recommendedName>
    </domain>
</protein>
<dbReference type="InterPro" id="IPR027493">
    <property type="entry name" value="Ribosomal_bL31_B"/>
</dbReference>
<dbReference type="NCBIfam" id="TIGR00105">
    <property type="entry name" value="L31"/>
    <property type="match status" value="1"/>
</dbReference>
<comment type="similarity">
    <text evidence="5">Belongs to the bacterial ribosomal protein bL31 family. Type B subfamily.</text>
</comment>
<accession>A0A1L7RNE2</accession>
<dbReference type="Gene3D" id="4.10.830.30">
    <property type="entry name" value="Ribosomal protein L31"/>
    <property type="match status" value="1"/>
</dbReference>
<dbReference type="EMBL" id="LK995485">
    <property type="protein sequence ID" value="CED90814.1"/>
    <property type="molecule type" value="Genomic_DNA"/>
</dbReference>
<comment type="subunit">
    <text evidence="5">Part of the 50S ribosomal subunit.</text>
</comment>
<dbReference type="PANTHER" id="PTHR33280:SF1">
    <property type="entry name" value="LARGE RIBOSOMAL SUBUNIT PROTEIN BL31C"/>
    <property type="match status" value="1"/>
</dbReference>
<dbReference type="GO" id="GO:0005840">
    <property type="term" value="C:ribosome"/>
    <property type="evidence" value="ECO:0007669"/>
    <property type="project" value="UniProtKB-KW"/>
</dbReference>
<name>A0A1L7RNE2_9ACTO</name>
<dbReference type="GO" id="GO:0003735">
    <property type="term" value="F:structural constituent of ribosome"/>
    <property type="evidence" value="ECO:0007669"/>
    <property type="project" value="InterPro"/>
</dbReference>